<evidence type="ECO:0000259" key="1">
    <source>
        <dbReference type="Pfam" id="PF16566"/>
    </source>
</evidence>
<evidence type="ECO:0000313" key="3">
    <source>
        <dbReference type="Proteomes" id="UP000215335"/>
    </source>
</evidence>
<dbReference type="Pfam" id="PF16566">
    <property type="entry name" value="CREPT"/>
    <property type="match status" value="1"/>
</dbReference>
<evidence type="ECO:0000313" key="2">
    <source>
        <dbReference type="EMBL" id="OXU24203.1"/>
    </source>
</evidence>
<proteinExistence type="predicted"/>
<comment type="caution">
    <text evidence="2">The sequence shown here is derived from an EMBL/GenBank/DDBJ whole genome shotgun (WGS) entry which is preliminary data.</text>
</comment>
<reference evidence="2 3" key="1">
    <citation type="journal article" date="2017" name="Curr. Biol.">
        <title>The Evolution of Venom by Co-option of Single-Copy Genes.</title>
        <authorList>
            <person name="Martinson E.O."/>
            <person name="Mrinalini"/>
            <person name="Kelkar Y.D."/>
            <person name="Chang C.H."/>
            <person name="Werren J.H."/>
        </authorList>
    </citation>
    <scope>NUCLEOTIDE SEQUENCE [LARGE SCALE GENOMIC DNA]</scope>
    <source>
        <strain evidence="2 3">Alberta</strain>
        <tissue evidence="2">Whole body</tissue>
    </source>
</reference>
<dbReference type="AlphaFoldDB" id="A0A232F0Y7"/>
<keyword evidence="3" id="KW-1185">Reference proteome</keyword>
<dbReference type="Proteomes" id="UP000215335">
    <property type="component" value="Unassembled WGS sequence"/>
</dbReference>
<organism evidence="2 3">
    <name type="scientific">Trichomalopsis sarcophagae</name>
    <dbReference type="NCBI Taxonomy" id="543379"/>
    <lineage>
        <taxon>Eukaryota</taxon>
        <taxon>Metazoa</taxon>
        <taxon>Ecdysozoa</taxon>
        <taxon>Arthropoda</taxon>
        <taxon>Hexapoda</taxon>
        <taxon>Insecta</taxon>
        <taxon>Pterygota</taxon>
        <taxon>Neoptera</taxon>
        <taxon>Endopterygota</taxon>
        <taxon>Hymenoptera</taxon>
        <taxon>Apocrita</taxon>
        <taxon>Proctotrupomorpha</taxon>
        <taxon>Chalcidoidea</taxon>
        <taxon>Pteromalidae</taxon>
        <taxon>Pteromalinae</taxon>
        <taxon>Trichomalopsis</taxon>
    </lineage>
</organism>
<protein>
    <recommendedName>
        <fullName evidence="1">RPRD1A/B C-terminal domain-containing protein</fullName>
    </recommendedName>
</protein>
<dbReference type="InterPro" id="IPR032337">
    <property type="entry name" value="RPRD1A/B_C"/>
</dbReference>
<name>A0A232F0Y7_9HYME</name>
<feature type="domain" description="RPRD1A/B C-terminal" evidence="1">
    <location>
        <begin position="68"/>
        <end position="114"/>
    </location>
</feature>
<gene>
    <name evidence="2" type="ORF">TSAR_012638</name>
</gene>
<dbReference type="EMBL" id="NNAY01001371">
    <property type="protein sequence ID" value="OXU24203.1"/>
    <property type="molecule type" value="Genomic_DNA"/>
</dbReference>
<sequence length="117" mass="13134">MFIKCSACVTATTHTRRQCTYNCTTRLQNVTSAENRSEWLDLCALKTTEPIHAVPFHVNSSYWQLDLDYKEKLKKICTVRAEVKSHISNLPDLTQLPDVTGGLAPLPSAGDLFSLQH</sequence>
<dbReference type="STRING" id="543379.A0A232F0Y7"/>
<accession>A0A232F0Y7</accession>